<evidence type="ECO:0000256" key="2">
    <source>
        <dbReference type="ARBA" id="ARBA00022694"/>
    </source>
</evidence>
<evidence type="ECO:0000256" key="5">
    <source>
        <dbReference type="ARBA" id="ARBA00048539"/>
    </source>
</evidence>
<dbReference type="GO" id="GO:0006400">
    <property type="term" value="P:tRNA modification"/>
    <property type="evidence" value="ECO:0007669"/>
    <property type="project" value="UniProtKB-UniRule"/>
</dbReference>
<keyword evidence="9" id="KW-0150">Chloroplast</keyword>
<comment type="subcellular location">
    <subcellularLocation>
        <location evidence="6">Plastid</location>
        <location evidence="6">Chloroplast</location>
    </subcellularLocation>
</comment>
<dbReference type="PANTHER" id="PTHR43033">
    <property type="entry name" value="TRNA(ILE)-LYSIDINE SYNTHASE-RELATED"/>
    <property type="match status" value="1"/>
</dbReference>
<sequence length="425" mass="51986">MKKNVKKSIHLVNYLQKLLIRKNLINPQQKILIGFSAGQDSICLVIFFILIKNQWELQINILWCNHFWQKESMNFFLHIAKICFYFKIKMFTTLPIFIPNTEVRGRNWRSKISLRLLKFFIFNCLVTGHTASDQIETFLFNLSRGSGSQGLFALKWKKCLNVPKQKNFLFTKHNLIKLKKAKKIYKKHKVKGKFYLNKKLKKEINEKLFVFIYSSNLQEIYLQNQNKKKIFHLLFKQFQIKKYFIKNKNQKKFFVIRPLLKITRFDIKKICNFFDLPVYPDQTNQKKEYSRNFLRKKILPQLRYFFNPQIDYILVKYNDIFLDEKIFFYYLKRNIYLYIENQNKNIFSIDTSFLLSLPLYIQRNFYKDFFEKKFKINIDFSTVDLFIKMLKRKTENTKKKNYKWFFFPKLGFLLKHSKFLSFFKK</sequence>
<dbReference type="CDD" id="cd01992">
    <property type="entry name" value="TilS_N"/>
    <property type="match status" value="1"/>
</dbReference>
<comment type="function">
    <text evidence="6">Ligates lysine onto the cytidine present at position 34 of the AUA codon-specific tRNA(Ile) that contains the anticodon CAU, in an ATP-dependent manner. Cytidine is converted to lysidine, thus changing the amino acid specificity of the tRNA from methionine to isoleucine.</text>
</comment>
<geneLocation type="chloroplast" evidence="9"/>
<keyword evidence="2 6" id="KW-0819">tRNA processing</keyword>
<evidence type="ECO:0000256" key="3">
    <source>
        <dbReference type="ARBA" id="ARBA00022741"/>
    </source>
</evidence>
<dbReference type="HAMAP" id="MF_01161">
    <property type="entry name" value="tRNA_Ile_lys_synt"/>
    <property type="match status" value="1"/>
</dbReference>
<dbReference type="InterPro" id="IPR011063">
    <property type="entry name" value="TilS/TtcA_N"/>
</dbReference>
<feature type="domain" description="tRNA(Ile)-lysidine/2-thiocytidine synthase N-terminal" evidence="8">
    <location>
        <begin position="245"/>
        <end position="296"/>
    </location>
</feature>
<dbReference type="GO" id="GO:0005524">
    <property type="term" value="F:ATP binding"/>
    <property type="evidence" value="ECO:0007669"/>
    <property type="project" value="UniProtKB-KW"/>
</dbReference>
<name>C7BEF6_NEGSO</name>
<dbReference type="GO" id="GO:0009507">
    <property type="term" value="C:chloroplast"/>
    <property type="evidence" value="ECO:0007669"/>
    <property type="project" value="UniProtKB-SubCell"/>
</dbReference>
<dbReference type="InterPro" id="IPR012094">
    <property type="entry name" value="tRNA_Ile_lys_synt"/>
</dbReference>
<dbReference type="InterPro" id="IPR012795">
    <property type="entry name" value="tRNA_Ile_lys_synt_N"/>
</dbReference>
<comment type="catalytic activity">
    <reaction evidence="5 6">
        <text>cytidine(34) in tRNA(Ile2) + L-lysine + ATP = lysidine(34) in tRNA(Ile2) + AMP + diphosphate + H(+)</text>
        <dbReference type="Rhea" id="RHEA:43744"/>
        <dbReference type="Rhea" id="RHEA-COMP:10625"/>
        <dbReference type="Rhea" id="RHEA-COMP:10670"/>
        <dbReference type="ChEBI" id="CHEBI:15378"/>
        <dbReference type="ChEBI" id="CHEBI:30616"/>
        <dbReference type="ChEBI" id="CHEBI:32551"/>
        <dbReference type="ChEBI" id="CHEBI:33019"/>
        <dbReference type="ChEBI" id="CHEBI:82748"/>
        <dbReference type="ChEBI" id="CHEBI:83665"/>
        <dbReference type="ChEBI" id="CHEBI:456215"/>
        <dbReference type="EC" id="6.3.4.19"/>
    </reaction>
</comment>
<feature type="transmembrane region" description="Helical" evidence="7">
    <location>
        <begin position="31"/>
        <end position="51"/>
    </location>
</feature>
<comment type="caution">
    <text evidence="6">Lacks conserved residue(s) required for the propagation of feature annotation.</text>
</comment>
<dbReference type="PANTHER" id="PTHR43033:SF1">
    <property type="entry name" value="TRNA(ILE)-LYSIDINE SYNTHASE-RELATED"/>
    <property type="match status" value="1"/>
</dbReference>
<keyword evidence="4" id="KW-0067">ATP-binding</keyword>
<dbReference type="AlphaFoldDB" id="C7BEF6"/>
<evidence type="ECO:0000256" key="4">
    <source>
        <dbReference type="ARBA" id="ARBA00022840"/>
    </source>
</evidence>
<evidence type="ECO:0000259" key="8">
    <source>
        <dbReference type="Pfam" id="PF01171"/>
    </source>
</evidence>
<keyword evidence="7" id="KW-0812">Transmembrane</keyword>
<organism evidence="9">
    <name type="scientific">Neglectella solitaria</name>
    <name type="common">Green alga</name>
    <name type="synonym">Oocystis solitaria</name>
    <dbReference type="NCBI Taxonomy" id="120749"/>
    <lineage>
        <taxon>Eukaryota</taxon>
        <taxon>Viridiplantae</taxon>
        <taxon>Chlorophyta</taxon>
        <taxon>core chlorophytes</taxon>
        <taxon>Trebouxiophyceae</taxon>
        <taxon>Chlorellales</taxon>
        <taxon>Oocystaceae</taxon>
        <taxon>Eremosphaeroideae</taxon>
        <taxon>Neglectella</taxon>
    </lineage>
</organism>
<dbReference type="EC" id="6.3.4.19" evidence="6"/>
<evidence type="ECO:0000313" key="9">
    <source>
        <dbReference type="EMBL" id="ACQ90818.1"/>
    </source>
</evidence>
<proteinExistence type="inferred from homology"/>
<feature type="domain" description="tRNA(Ile)-lysidine/2-thiocytidine synthase N-terminal" evidence="8">
    <location>
        <begin position="30"/>
        <end position="160"/>
    </location>
</feature>
<dbReference type="InterPro" id="IPR014729">
    <property type="entry name" value="Rossmann-like_a/b/a_fold"/>
</dbReference>
<accession>C7BEF6</accession>
<keyword evidence="7" id="KW-1133">Transmembrane helix</keyword>
<comment type="similarity">
    <text evidence="6">Belongs to the tRNA(Ile)-lysidine synthase family.</text>
</comment>
<dbReference type="EMBL" id="FJ968739">
    <property type="protein sequence ID" value="ACQ90818.1"/>
    <property type="molecule type" value="Genomic_DNA"/>
</dbReference>
<evidence type="ECO:0000256" key="6">
    <source>
        <dbReference type="HAMAP-Rule" id="MF_01161"/>
    </source>
</evidence>
<gene>
    <name evidence="6 9" type="primary">tilS</name>
</gene>
<dbReference type="Gene3D" id="3.40.50.620">
    <property type="entry name" value="HUPs"/>
    <property type="match status" value="1"/>
</dbReference>
<keyword evidence="9" id="KW-0934">Plastid</keyword>
<protein>
    <recommendedName>
        <fullName evidence="6">tRNA(Ile)-lysidine synthase, chloroplastic</fullName>
        <ecNumber evidence="6">6.3.4.19</ecNumber>
    </recommendedName>
    <alternativeName>
        <fullName evidence="6">tRNA(Ile)-2-lysyl-cytidine synthase</fullName>
    </alternativeName>
    <alternativeName>
        <fullName evidence="6">tRNA(Ile)-lysidine synthetase</fullName>
    </alternativeName>
</protein>
<keyword evidence="3" id="KW-0547">Nucleotide-binding</keyword>
<reference evidence="9" key="1">
    <citation type="journal article" date="2009" name="Mol. Biol. Evol.">
        <title>The chloroplast genomes of the green algae Pedinomonas minor, Parachlorella kessleri, and Oocystis solitaria reveal a shared ancestry between the Pedinomonadales and Chlorellales.</title>
        <authorList>
            <person name="Turmel M."/>
            <person name="Otis C."/>
            <person name="Lemieux C."/>
        </authorList>
    </citation>
    <scope>NUCLEOTIDE SEQUENCE</scope>
</reference>
<keyword evidence="1 6" id="KW-0436">Ligase</keyword>
<dbReference type="GO" id="GO:0032267">
    <property type="term" value="F:tRNA(Ile)-lysidine synthase activity"/>
    <property type="evidence" value="ECO:0007669"/>
    <property type="project" value="UniProtKB-EC"/>
</dbReference>
<keyword evidence="7" id="KW-0472">Membrane</keyword>
<evidence type="ECO:0000256" key="1">
    <source>
        <dbReference type="ARBA" id="ARBA00022598"/>
    </source>
</evidence>
<dbReference type="Pfam" id="PF01171">
    <property type="entry name" value="ATP_bind_3"/>
    <property type="match status" value="2"/>
</dbReference>
<dbReference type="SUPFAM" id="SSF52402">
    <property type="entry name" value="Adenine nucleotide alpha hydrolases-like"/>
    <property type="match status" value="1"/>
</dbReference>
<evidence type="ECO:0000256" key="7">
    <source>
        <dbReference type="SAM" id="Phobius"/>
    </source>
</evidence>